<dbReference type="EMBL" id="VFES01000009">
    <property type="protein sequence ID" value="TWR65466.1"/>
    <property type="molecule type" value="Genomic_DNA"/>
</dbReference>
<evidence type="ECO:0000313" key="1">
    <source>
        <dbReference type="EMBL" id="SDQ41790.1"/>
    </source>
</evidence>
<evidence type="ECO:0008006" key="5">
    <source>
        <dbReference type="Google" id="ProtNLM"/>
    </source>
</evidence>
<organism evidence="2 4">
    <name type="scientific">Pseudomonas grimontii</name>
    <dbReference type="NCBI Taxonomy" id="129847"/>
    <lineage>
        <taxon>Bacteria</taxon>
        <taxon>Pseudomonadati</taxon>
        <taxon>Pseudomonadota</taxon>
        <taxon>Gammaproteobacteria</taxon>
        <taxon>Pseudomonadales</taxon>
        <taxon>Pseudomonadaceae</taxon>
        <taxon>Pseudomonas</taxon>
    </lineage>
</organism>
<sequence>MIISLKHRFIFIKGVKVGGTSIETHLSNVLEEDAVIAKVPGDLFPSHKHRNYLSPDGTAQFIDHMSATAVRSVIGTWLYERLYKFGVIRNPFEKIISLFAMHHFDNPSYTLDKAIAECESEKTLLCDGDSMIVHRAIFYESLNAQLKEVLDQLGVPFSGNLTYNERSESRQKLKNLEFHLSPIQIQEILEKFKFEFDLYAAADRRIVTPEPGVKKIGSNKY</sequence>
<keyword evidence="3" id="KW-1185">Reference proteome</keyword>
<comment type="caution">
    <text evidence="2">The sequence shown here is derived from an EMBL/GenBank/DDBJ whole genome shotgun (WGS) entry which is preliminary data.</text>
</comment>
<dbReference type="AlphaFoldDB" id="A0A1H1AQB1"/>
<evidence type="ECO:0000313" key="3">
    <source>
        <dbReference type="Proteomes" id="UP000198740"/>
    </source>
</evidence>
<name>A0A1H1AQB1_9PSED</name>
<gene>
    <name evidence="2" type="ORF">FIV39_16370</name>
    <name evidence="1" type="ORF">SAMN04490186_0419</name>
</gene>
<reference evidence="1 3" key="1">
    <citation type="submission" date="2016-10" db="EMBL/GenBank/DDBJ databases">
        <authorList>
            <person name="Varghese N."/>
            <person name="Submissions S."/>
        </authorList>
    </citation>
    <scope>NUCLEOTIDE SEQUENCE [LARGE SCALE GENOMIC DNA]</scope>
    <source>
        <strain evidence="1 3">BS2976</strain>
    </source>
</reference>
<dbReference type="RefSeq" id="WP_143513827.1">
    <property type="nucleotide sequence ID" value="NZ_FNKM01000002.1"/>
</dbReference>
<accession>A0A1H1AQB1</accession>
<reference evidence="2 4" key="2">
    <citation type="submission" date="2019-06" db="EMBL/GenBank/DDBJ databases">
        <title>Pseudomonas bimorpha sp. nov. isolated from bovine raw milk and skim milk concentrate.</title>
        <authorList>
            <person name="Hofmann K."/>
            <person name="Huptas C."/>
            <person name="Doll E."/>
            <person name="Scherer S."/>
            <person name="Wenning M."/>
        </authorList>
    </citation>
    <scope>NUCLEOTIDE SEQUENCE [LARGE SCALE GENOMIC DNA]</scope>
    <source>
        <strain evidence="2 4">DSM 17515</strain>
    </source>
</reference>
<dbReference type="EMBL" id="FNKM01000002">
    <property type="protein sequence ID" value="SDQ41790.1"/>
    <property type="molecule type" value="Genomic_DNA"/>
</dbReference>
<protein>
    <recommendedName>
        <fullName evidence="5">Sulfotransferase family protein</fullName>
    </recommendedName>
</protein>
<proteinExistence type="predicted"/>
<evidence type="ECO:0000313" key="4">
    <source>
        <dbReference type="Proteomes" id="UP000317267"/>
    </source>
</evidence>
<dbReference type="Proteomes" id="UP000198740">
    <property type="component" value="Unassembled WGS sequence"/>
</dbReference>
<dbReference type="Proteomes" id="UP000317267">
    <property type="component" value="Unassembled WGS sequence"/>
</dbReference>
<dbReference type="OrthoDB" id="288532at2"/>
<evidence type="ECO:0000313" key="2">
    <source>
        <dbReference type="EMBL" id="TWR65466.1"/>
    </source>
</evidence>